<dbReference type="NCBIfam" id="NF038032">
    <property type="entry name" value="CehA_McbA_metalo"/>
    <property type="match status" value="1"/>
</dbReference>
<feature type="chain" id="PRO_5030645780" evidence="1">
    <location>
        <begin position="21"/>
        <end position="705"/>
    </location>
</feature>
<dbReference type="RefSeq" id="WP_169656650.1">
    <property type="nucleotide sequence ID" value="NZ_JABANE010000022.1"/>
</dbReference>
<keyword evidence="3" id="KW-1185">Reference proteome</keyword>
<keyword evidence="2" id="KW-0378">Hydrolase</keyword>
<dbReference type="AlphaFoldDB" id="A0A7X9RTZ3"/>
<proteinExistence type="predicted"/>
<dbReference type="GO" id="GO:0016787">
    <property type="term" value="F:hydrolase activity"/>
    <property type="evidence" value="ECO:0007669"/>
    <property type="project" value="UniProtKB-KW"/>
</dbReference>
<evidence type="ECO:0000256" key="1">
    <source>
        <dbReference type="SAM" id="SignalP"/>
    </source>
</evidence>
<dbReference type="EMBL" id="JABANE010000022">
    <property type="protein sequence ID" value="NME68344.1"/>
    <property type="molecule type" value="Genomic_DNA"/>
</dbReference>
<name>A0A7X9RTZ3_9BACT</name>
<organism evidence="2 3">
    <name type="scientific">Flammeovirga aprica JL-4</name>
    <dbReference type="NCBI Taxonomy" id="694437"/>
    <lineage>
        <taxon>Bacteria</taxon>
        <taxon>Pseudomonadati</taxon>
        <taxon>Bacteroidota</taxon>
        <taxon>Cytophagia</taxon>
        <taxon>Cytophagales</taxon>
        <taxon>Flammeovirgaceae</taxon>
        <taxon>Flammeovirga</taxon>
    </lineage>
</organism>
<comment type="caution">
    <text evidence="2">The sequence shown here is derived from an EMBL/GenBank/DDBJ whole genome shotgun (WGS) entry which is preliminary data.</text>
</comment>
<gene>
    <name evidence="2" type="ORF">HHU12_10270</name>
</gene>
<dbReference type="SUPFAM" id="SSF89550">
    <property type="entry name" value="PHP domain-like"/>
    <property type="match status" value="1"/>
</dbReference>
<reference evidence="2 3" key="1">
    <citation type="submission" date="2020-04" db="EMBL/GenBank/DDBJ databases">
        <title>Flammeovirga sp. SR4, a novel species isolated from seawater.</title>
        <authorList>
            <person name="Wang X."/>
        </authorList>
    </citation>
    <scope>NUCLEOTIDE SEQUENCE [LARGE SCALE GENOMIC DNA]</scope>
    <source>
        <strain evidence="2 3">ATCC 23126</strain>
    </source>
</reference>
<accession>A0A7X9RTZ3</accession>
<evidence type="ECO:0000313" key="3">
    <source>
        <dbReference type="Proteomes" id="UP000576082"/>
    </source>
</evidence>
<dbReference type="Proteomes" id="UP000576082">
    <property type="component" value="Unassembled WGS sequence"/>
</dbReference>
<dbReference type="InterPro" id="IPR016195">
    <property type="entry name" value="Pol/histidinol_Pase-like"/>
</dbReference>
<protein>
    <submittedName>
        <fullName evidence="2">CehA/McbA family metallohydrolase</fullName>
    </submittedName>
</protein>
<feature type="signal peptide" evidence="1">
    <location>
        <begin position="1"/>
        <end position="20"/>
    </location>
</feature>
<keyword evidence="1" id="KW-0732">Signal</keyword>
<evidence type="ECO:0000313" key="2">
    <source>
        <dbReference type="EMBL" id="NME68344.1"/>
    </source>
</evidence>
<sequence>MKKLLLSFCLLFTLPLMLTAHQPDNASGTFELDWHTHQIDRTIATGVFQTMGLRVDNDPSRAGVKEVGGEKILYGIALGFSVDDQFAFDIDQKVKVTVELDASNLTEFFYAYDRNGVVESVHRVEIAEGTKGFQKYEFVLERARFANRGYSKTDFALSAGLDMSNKLLFIRDIKFELIGETAKKNASGNLQLSLFEKKLKERVAAQIGLYDATGRMPLPTESAIELQFFETKVRSVEIREELDQVYWPSDNHYTMYIDGFYQANIPAGKYTLIVMKGPEYPILQKEIEIKAGKNNPIDIQIEHVLDMPKKGWYSGDVHNHFSRRNATANPNQIAHARAADLHMHWLYALGNSVTTHFDQYAWGKEGQYKEKDYFIASGQEDPRTDFLGHVLAMGHDEFVRYPNEYFHYDKVSKEVHKQGGVFGVAHMDFAQFQQNIALAMLAPENEVDFVEIFQYHSLNLNDWYAFLNLGFKLSAAAGSDWPYMSLPGAVRTFVKVDGEFTPDAWNKALKDGKSFVSNGPMIDFNVNGQDIGSTLQVKKGETLSIKAKGYIVPSWDLLQYASIIVNGDVVKEIKLEKGQKEVPIELELPADKSCWIAVKVHGEKSHDIVFQSDFTKRIQAHTSPIYIEVDGQPTWSKEKAPQIIDMLLERLEQVKEMKYERHDNEAWESPDRTEEMLDAFRPYLRTWIDQTKEYYINRKKEIVRP</sequence>
<dbReference type="Gene3D" id="3.20.20.140">
    <property type="entry name" value="Metal-dependent hydrolases"/>
    <property type="match status" value="1"/>
</dbReference>